<dbReference type="EMBL" id="JBHLVZ010000001">
    <property type="protein sequence ID" value="MFC0384005.1"/>
    <property type="molecule type" value="Genomic_DNA"/>
</dbReference>
<feature type="transmembrane region" description="Helical" evidence="1">
    <location>
        <begin position="34"/>
        <end position="53"/>
    </location>
</feature>
<evidence type="ECO:0000313" key="3">
    <source>
        <dbReference type="Proteomes" id="UP001589789"/>
    </source>
</evidence>
<feature type="transmembrane region" description="Helical" evidence="1">
    <location>
        <begin position="7"/>
        <end position="28"/>
    </location>
</feature>
<reference evidence="2 3" key="1">
    <citation type="submission" date="2024-09" db="EMBL/GenBank/DDBJ databases">
        <authorList>
            <person name="Sun Q."/>
            <person name="Mori K."/>
        </authorList>
    </citation>
    <scope>NUCLEOTIDE SEQUENCE [LARGE SCALE GENOMIC DNA]</scope>
    <source>
        <strain evidence="2 3">CCM 7468</strain>
    </source>
</reference>
<evidence type="ECO:0000313" key="2">
    <source>
        <dbReference type="EMBL" id="MFC0384005.1"/>
    </source>
</evidence>
<keyword evidence="1" id="KW-0472">Membrane</keyword>
<name>A0ABV6IK76_9PROT</name>
<evidence type="ECO:0000256" key="1">
    <source>
        <dbReference type="SAM" id="Phobius"/>
    </source>
</evidence>
<dbReference type="Proteomes" id="UP001589789">
    <property type="component" value="Unassembled WGS sequence"/>
</dbReference>
<protein>
    <submittedName>
        <fullName evidence="2">Uncharacterized protein</fullName>
    </submittedName>
</protein>
<organism evidence="2 3">
    <name type="scientific">Muricoccus vinaceus</name>
    <dbReference type="NCBI Taxonomy" id="424704"/>
    <lineage>
        <taxon>Bacteria</taxon>
        <taxon>Pseudomonadati</taxon>
        <taxon>Pseudomonadota</taxon>
        <taxon>Alphaproteobacteria</taxon>
        <taxon>Acetobacterales</taxon>
        <taxon>Roseomonadaceae</taxon>
        <taxon>Muricoccus</taxon>
    </lineage>
</organism>
<comment type="caution">
    <text evidence="2">The sequence shown here is derived from an EMBL/GenBank/DDBJ whole genome shotgun (WGS) entry which is preliminary data.</text>
</comment>
<keyword evidence="3" id="KW-1185">Reference proteome</keyword>
<gene>
    <name evidence="2" type="ORF">ACFFIC_00385</name>
</gene>
<accession>A0ABV6IK76</accession>
<keyword evidence="1" id="KW-0812">Transmembrane</keyword>
<sequence length="71" mass="6991">MDRIALSVIASGLVVILCIVVAVLGGTQGALAELVAPGAAFGGLSIVGGLVMLERRAFAAARHSRAGAFSA</sequence>
<dbReference type="RefSeq" id="WP_377048020.1">
    <property type="nucleotide sequence ID" value="NZ_JBHLVZ010000001.1"/>
</dbReference>
<keyword evidence="1" id="KW-1133">Transmembrane helix</keyword>
<proteinExistence type="predicted"/>